<dbReference type="Proteomes" id="UP000248410">
    <property type="component" value="Chromosome"/>
</dbReference>
<feature type="transmembrane region" description="Helical" evidence="1">
    <location>
        <begin position="450"/>
        <end position="473"/>
    </location>
</feature>
<evidence type="ECO:0000313" key="3">
    <source>
        <dbReference type="Proteomes" id="UP000248410"/>
    </source>
</evidence>
<dbReference type="GeneID" id="36836354"/>
<feature type="transmembrane region" description="Helical" evidence="1">
    <location>
        <begin position="43"/>
        <end position="63"/>
    </location>
</feature>
<keyword evidence="3" id="KW-1185">Reference proteome</keyword>
<organism evidence="2 3">
    <name type="scientific">Acidianus sulfidivorans JP7</name>
    <dbReference type="NCBI Taxonomy" id="619593"/>
    <lineage>
        <taxon>Archaea</taxon>
        <taxon>Thermoproteota</taxon>
        <taxon>Thermoprotei</taxon>
        <taxon>Sulfolobales</taxon>
        <taxon>Sulfolobaceae</taxon>
        <taxon>Acidianus</taxon>
    </lineage>
</organism>
<proteinExistence type="predicted"/>
<feature type="transmembrane region" description="Helical" evidence="1">
    <location>
        <begin position="6"/>
        <end position="31"/>
    </location>
</feature>
<keyword evidence="1" id="KW-0472">Membrane</keyword>
<dbReference type="EMBL" id="CP029288">
    <property type="protein sequence ID" value="AWR96133.1"/>
    <property type="molecule type" value="Genomic_DNA"/>
</dbReference>
<keyword evidence="1" id="KW-1133">Transmembrane helix</keyword>
<reference evidence="2 3" key="1">
    <citation type="submission" date="2018-05" db="EMBL/GenBank/DDBJ databases">
        <title>Complete Genome Sequences of Extremely Thermoacidophilic, Metal-Mobilizing Type-Strain Members of the Archaeal Family Sulfolobaceae: Acidianus brierleyi DSM-1651T, Acidianus sulfidivorans DSM-18786T, Metallosphaera hakonensis DSM-7519T, and Metallosphaera prunae DSM-10039T.</title>
        <authorList>
            <person name="Counts J.A."/>
            <person name="Kelly R.M."/>
        </authorList>
    </citation>
    <scope>NUCLEOTIDE SEQUENCE [LARGE SCALE GENOMIC DNA]</scope>
    <source>
        <strain evidence="2 3">JP7</strain>
    </source>
</reference>
<dbReference type="AlphaFoldDB" id="A0A2U9IJC8"/>
<evidence type="ECO:0000256" key="1">
    <source>
        <dbReference type="SAM" id="Phobius"/>
    </source>
</evidence>
<gene>
    <name evidence="2" type="ORF">DFR86_00255</name>
</gene>
<accession>A0A2U9IJC8</accession>
<dbReference type="OrthoDB" id="42538at2157"/>
<name>A0A2U9IJC8_9CREN</name>
<protein>
    <submittedName>
        <fullName evidence="2">Uncharacterized protein</fullName>
    </submittedName>
</protein>
<dbReference type="RefSeq" id="WP_110379023.1">
    <property type="nucleotide sequence ID" value="NZ_CP029288.2"/>
</dbReference>
<keyword evidence="1" id="KW-0812">Transmembrane</keyword>
<evidence type="ECO:0000313" key="2">
    <source>
        <dbReference type="EMBL" id="AWR96133.1"/>
    </source>
</evidence>
<dbReference type="KEGG" id="asul:DFR86_00255"/>
<sequence>MNKKYYIVIASVVLVTIVLLALLNFNTIIFLDAKYLVPHSINVFFFKGTKMITNVSVSLFAFWPTSNGTVFKKIYQGHNLEYISIPLSNLTDYVKHWIKHYNYTIIPSLIGFASYYVKNSNSTITIYSQPFTVRVSPYNVTHGIGKTIIKEFSDPIVKTVKINSAKSNSQQTTTNTITTTLPQVTGKPFTICYLANVEYYPSNNSLGPLPLAVAYVTNKNLNDYAGGLSMKIDGCSIANLKMPYGLSFGLTVADGFKNYQIAGISITLNQESVNKNQHLRLEDKTQSLGHVGGVNYTNFAEIYTLGQIAIANYTEYLITDPGEPGGNEVPLGSVAMYFVTGLQVIENNSITAPALYITSYPMPSNISPTDFFSSNNLSLVNVGSNREVFYVFSAFQNTSYGLLAFNIPLWFLYYLSPGVNQVAPELKSLISPYVSIEVFVNIYEAHSSAVIGPIITGPIAIYGVIVIGPLNFYTYRIYMMYSNVSYNIGGSNYSLPFYFFYINYSIY</sequence>